<reference evidence="1" key="1">
    <citation type="journal article" date="2021" name="Proc. Natl. Acad. Sci. U.S.A.">
        <title>A Catalog of Tens of Thousands of Viruses from Human Metagenomes Reveals Hidden Associations with Chronic Diseases.</title>
        <authorList>
            <person name="Tisza M.J."/>
            <person name="Buck C.B."/>
        </authorList>
    </citation>
    <scope>NUCLEOTIDE SEQUENCE</scope>
    <source>
        <strain evidence="1">CtUm43</strain>
    </source>
</reference>
<dbReference type="EMBL" id="BK032689">
    <property type="protein sequence ID" value="DAF55415.1"/>
    <property type="molecule type" value="Genomic_DNA"/>
</dbReference>
<accession>A0A8S5SXJ6</accession>
<evidence type="ECO:0000313" key="1">
    <source>
        <dbReference type="EMBL" id="DAF55415.1"/>
    </source>
</evidence>
<protein>
    <submittedName>
        <fullName evidence="1">Uncharacterized protein</fullName>
    </submittedName>
</protein>
<name>A0A8S5SXJ6_9CAUD</name>
<proteinExistence type="predicted"/>
<sequence length="93" mass="11100">MRTAFHIDDLWDYGALIAYAIDRGIDVRDVSWNGIEHDDYAYFIGYDTRRLYQRKKSILIEWGFEIVIPEFRSEEDGSVSMYIMTKYDDIQNC</sequence>
<organism evidence="1">
    <name type="scientific">Podoviridae sp. ctUm43</name>
    <dbReference type="NCBI Taxonomy" id="2827738"/>
    <lineage>
        <taxon>Viruses</taxon>
        <taxon>Duplodnaviria</taxon>
        <taxon>Heunggongvirae</taxon>
        <taxon>Uroviricota</taxon>
        <taxon>Caudoviricetes</taxon>
    </lineage>
</organism>